<dbReference type="OrthoDB" id="10266980at2759"/>
<dbReference type="GO" id="GO:0016814">
    <property type="term" value="F:hydrolase activity, acting on carbon-nitrogen (but not peptide) bonds, in cyclic amidines"/>
    <property type="evidence" value="ECO:0007669"/>
    <property type="project" value="TreeGrafter"/>
</dbReference>
<dbReference type="SUPFAM" id="SSF51556">
    <property type="entry name" value="Metallo-dependent hydrolases"/>
    <property type="match status" value="1"/>
</dbReference>
<evidence type="ECO:0008006" key="3">
    <source>
        <dbReference type="Google" id="ProtNLM"/>
    </source>
</evidence>
<dbReference type="STRING" id="155417.A0A4Q4SST6"/>
<accession>A0A4Q4SST6</accession>
<dbReference type="EMBL" id="QJNU01001560">
    <property type="protein sequence ID" value="RYO75627.1"/>
    <property type="molecule type" value="Genomic_DNA"/>
</dbReference>
<dbReference type="Proteomes" id="UP000293360">
    <property type="component" value="Unassembled WGS sequence"/>
</dbReference>
<gene>
    <name evidence="1" type="ORF">DL764_010352</name>
</gene>
<sequence>MRVENIILPSRGSTTAWDIRVEDGLVHTIQASQLAADHIKSNNVPSLLLPTLCQPHVHRDKPYILAGNHAPCSPVQPGHSDLTPRTGSFGEALTNTSKAKERYTEQDLYLRGSQLLAASYGQNVTSLRGFVGLDHVTGNLPLVTALRLKKDFSYLMQVQMCAFAQDPLFSTAYGETNRSIIKAGLKDYARSVDAFGTTPYVEQYTEASQQNIEWAINTALEYGLHLDSTWIITSVPSLSLGH</sequence>
<dbReference type="Gene3D" id="3.20.20.140">
    <property type="entry name" value="Metal-dependent hydrolases"/>
    <property type="match status" value="1"/>
</dbReference>
<organism evidence="1 2">
    <name type="scientific">Monosporascus ibericus</name>
    <dbReference type="NCBI Taxonomy" id="155417"/>
    <lineage>
        <taxon>Eukaryota</taxon>
        <taxon>Fungi</taxon>
        <taxon>Dikarya</taxon>
        <taxon>Ascomycota</taxon>
        <taxon>Pezizomycotina</taxon>
        <taxon>Sordariomycetes</taxon>
        <taxon>Xylariomycetidae</taxon>
        <taxon>Xylariales</taxon>
        <taxon>Xylariales incertae sedis</taxon>
        <taxon>Monosporascus</taxon>
    </lineage>
</organism>
<proteinExistence type="predicted"/>
<evidence type="ECO:0000313" key="1">
    <source>
        <dbReference type="EMBL" id="RYO75627.1"/>
    </source>
</evidence>
<keyword evidence="2" id="KW-1185">Reference proteome</keyword>
<evidence type="ECO:0000313" key="2">
    <source>
        <dbReference type="Proteomes" id="UP000293360"/>
    </source>
</evidence>
<comment type="caution">
    <text evidence="1">The sequence shown here is derived from an EMBL/GenBank/DDBJ whole genome shotgun (WGS) entry which is preliminary data.</text>
</comment>
<reference evidence="1 2" key="1">
    <citation type="submission" date="2018-06" db="EMBL/GenBank/DDBJ databases">
        <title>Complete Genomes of Monosporascus.</title>
        <authorList>
            <person name="Robinson A.J."/>
            <person name="Natvig D.O."/>
        </authorList>
    </citation>
    <scope>NUCLEOTIDE SEQUENCE [LARGE SCALE GENOMIC DNA]</scope>
    <source>
        <strain evidence="1 2">CBS 110550</strain>
    </source>
</reference>
<dbReference type="InterPro" id="IPR032466">
    <property type="entry name" value="Metal_Hydrolase"/>
</dbReference>
<dbReference type="InterPro" id="IPR052349">
    <property type="entry name" value="Metallo-hydrolase_Enzymes"/>
</dbReference>
<protein>
    <recommendedName>
        <fullName evidence="3">Amidohydrolase-related domain-containing protein</fullName>
    </recommendedName>
</protein>
<dbReference type="PANTHER" id="PTHR32027">
    <property type="entry name" value="CYTOSINE DEAMINASE"/>
    <property type="match status" value="1"/>
</dbReference>
<name>A0A4Q4SST6_9PEZI</name>
<dbReference type="AlphaFoldDB" id="A0A4Q4SST6"/>
<dbReference type="PANTHER" id="PTHR32027:SF0">
    <property type="entry name" value="CYTOSINE DEAMINASE"/>
    <property type="match status" value="1"/>
</dbReference>